<sequence>MGQPGPKWKVLEGSRTEAEGQKMPKIVPEGPARHPRSIDHDVTKAAVLVPCREAITADEFATLYETNVFRCFGLLKKLISDRSTQFTSKWFTTLCTRLGINQAQTTAYHPQADGQTECLNQEVEQYLRIFCNHRQDNWACLLPLAKFSHNAMLQASIKTTPFQALMGYTSRAHVAPSVANNIPAIAHCLDNLTRLRSDLQASHRLAAQHMASRIDKAPPIYQVGDKVWLDATNLKTSHLTTKLAPKRYGPFSITKVLGPVTFALALPLVNGMGMGNPQWVMGMGIMGM</sequence>
<dbReference type="PANTHER" id="PTHR37984:SF15">
    <property type="entry name" value="INTEGRASE CATALYTIC DOMAIN-CONTAINING PROTEIN"/>
    <property type="match status" value="1"/>
</dbReference>
<protein>
    <recommendedName>
        <fullName evidence="3">Integrase catalytic domain-containing protein</fullName>
    </recommendedName>
</protein>
<dbReference type="GO" id="GO:0005634">
    <property type="term" value="C:nucleus"/>
    <property type="evidence" value="ECO:0007669"/>
    <property type="project" value="UniProtKB-ARBA"/>
</dbReference>
<dbReference type="InterPro" id="IPR056924">
    <property type="entry name" value="SH3_Tf2-1"/>
</dbReference>
<dbReference type="EMBL" id="SFCI01001059">
    <property type="protein sequence ID" value="TFY76889.1"/>
    <property type="molecule type" value="Genomic_DNA"/>
</dbReference>
<accession>A0A4Y9ZTR1</accession>
<evidence type="ECO:0000313" key="4">
    <source>
        <dbReference type="EMBL" id="TFY76889.1"/>
    </source>
</evidence>
<gene>
    <name evidence="4" type="ORF">EWM64_g7121</name>
</gene>
<evidence type="ECO:0000313" key="5">
    <source>
        <dbReference type="Proteomes" id="UP000298061"/>
    </source>
</evidence>
<organism evidence="4 5">
    <name type="scientific">Hericium alpestre</name>
    <dbReference type="NCBI Taxonomy" id="135208"/>
    <lineage>
        <taxon>Eukaryota</taxon>
        <taxon>Fungi</taxon>
        <taxon>Dikarya</taxon>
        <taxon>Basidiomycota</taxon>
        <taxon>Agaricomycotina</taxon>
        <taxon>Agaricomycetes</taxon>
        <taxon>Russulales</taxon>
        <taxon>Hericiaceae</taxon>
        <taxon>Hericium</taxon>
    </lineage>
</organism>
<dbReference type="PROSITE" id="PS50994">
    <property type="entry name" value="INTEGRASE"/>
    <property type="match status" value="1"/>
</dbReference>
<evidence type="ECO:0000256" key="2">
    <source>
        <dbReference type="SAM" id="MobiDB-lite"/>
    </source>
</evidence>
<feature type="domain" description="Integrase catalytic" evidence="3">
    <location>
        <begin position="1"/>
        <end position="169"/>
    </location>
</feature>
<dbReference type="InterPro" id="IPR012337">
    <property type="entry name" value="RNaseH-like_sf"/>
</dbReference>
<dbReference type="InterPro" id="IPR036397">
    <property type="entry name" value="RNaseH_sf"/>
</dbReference>
<dbReference type="GO" id="GO:0003723">
    <property type="term" value="F:RNA binding"/>
    <property type="evidence" value="ECO:0007669"/>
    <property type="project" value="UniProtKB-KW"/>
</dbReference>
<name>A0A4Y9ZTR1_9AGAM</name>
<reference evidence="4 5" key="1">
    <citation type="submission" date="2019-02" db="EMBL/GenBank/DDBJ databases">
        <title>Genome sequencing of the rare red list fungi Hericium alpestre (H. flagellum).</title>
        <authorList>
            <person name="Buettner E."/>
            <person name="Kellner H."/>
        </authorList>
    </citation>
    <scope>NUCLEOTIDE SEQUENCE [LARGE SCALE GENOMIC DNA]</scope>
    <source>
        <strain evidence="4 5">DSM 108284</strain>
    </source>
</reference>
<dbReference type="STRING" id="135208.A0A4Y9ZTR1"/>
<proteinExistence type="predicted"/>
<evidence type="ECO:0000256" key="1">
    <source>
        <dbReference type="ARBA" id="ARBA00022884"/>
    </source>
</evidence>
<comment type="caution">
    <text evidence="4">The sequence shown here is derived from an EMBL/GenBank/DDBJ whole genome shotgun (WGS) entry which is preliminary data.</text>
</comment>
<keyword evidence="1" id="KW-0694">RNA-binding</keyword>
<dbReference type="InterPro" id="IPR050951">
    <property type="entry name" value="Retrovirus_Pol_polyprotein"/>
</dbReference>
<dbReference type="AlphaFoldDB" id="A0A4Y9ZTR1"/>
<dbReference type="SUPFAM" id="SSF53098">
    <property type="entry name" value="Ribonuclease H-like"/>
    <property type="match status" value="1"/>
</dbReference>
<dbReference type="OrthoDB" id="2979653at2759"/>
<dbReference type="Gene3D" id="3.30.420.10">
    <property type="entry name" value="Ribonuclease H-like superfamily/Ribonuclease H"/>
    <property type="match status" value="1"/>
</dbReference>
<evidence type="ECO:0000259" key="3">
    <source>
        <dbReference type="PROSITE" id="PS50994"/>
    </source>
</evidence>
<feature type="region of interest" description="Disordered" evidence="2">
    <location>
        <begin position="14"/>
        <end position="37"/>
    </location>
</feature>
<feature type="non-terminal residue" evidence="4">
    <location>
        <position position="288"/>
    </location>
</feature>
<dbReference type="GO" id="GO:0015074">
    <property type="term" value="P:DNA integration"/>
    <property type="evidence" value="ECO:0007669"/>
    <property type="project" value="InterPro"/>
</dbReference>
<dbReference type="InterPro" id="IPR001584">
    <property type="entry name" value="Integrase_cat-core"/>
</dbReference>
<keyword evidence="5" id="KW-1185">Reference proteome</keyword>
<dbReference type="PANTHER" id="PTHR37984">
    <property type="entry name" value="PROTEIN CBG26694"/>
    <property type="match status" value="1"/>
</dbReference>
<dbReference type="Pfam" id="PF24626">
    <property type="entry name" value="SH3_Tf2-1"/>
    <property type="match status" value="1"/>
</dbReference>
<dbReference type="Proteomes" id="UP000298061">
    <property type="component" value="Unassembled WGS sequence"/>
</dbReference>